<accession>A0ABP8YKB3</accession>
<evidence type="ECO:0000256" key="6">
    <source>
        <dbReference type="ARBA" id="ARBA00022801"/>
    </source>
</evidence>
<dbReference type="PANTHER" id="PTHR40765:SF2">
    <property type="entry name" value="ESX-2 SECRETION SYSTEM ATPASE ECCB2"/>
    <property type="match status" value="1"/>
</dbReference>
<dbReference type="NCBIfam" id="TIGR03919">
    <property type="entry name" value="T7SS_EccB"/>
    <property type="match status" value="1"/>
</dbReference>
<dbReference type="RefSeq" id="WP_345505145.1">
    <property type="nucleotide sequence ID" value="NZ_BAABLO010000013.1"/>
</dbReference>
<keyword evidence="5" id="KW-0547">Nucleotide-binding</keyword>
<evidence type="ECO:0000256" key="2">
    <source>
        <dbReference type="ARBA" id="ARBA00008149"/>
    </source>
</evidence>
<reference evidence="12" key="1">
    <citation type="journal article" date="2019" name="Int. J. Syst. Evol. Microbiol.">
        <title>The Global Catalogue of Microorganisms (GCM) 10K type strain sequencing project: providing services to taxonomists for standard genome sequencing and annotation.</title>
        <authorList>
            <consortium name="The Broad Institute Genomics Platform"/>
            <consortium name="The Broad Institute Genome Sequencing Center for Infectious Disease"/>
            <person name="Wu L."/>
            <person name="Ma J."/>
        </authorList>
    </citation>
    <scope>NUCLEOTIDE SEQUENCE [LARGE SCALE GENOMIC DNA]</scope>
    <source>
        <strain evidence="12">JCM 18961</strain>
    </source>
</reference>
<comment type="caution">
    <text evidence="11">The sequence shown here is derived from an EMBL/GenBank/DDBJ whole genome shotgun (WGS) entry which is preliminary data.</text>
</comment>
<evidence type="ECO:0000256" key="10">
    <source>
        <dbReference type="SAM" id="Phobius"/>
    </source>
</evidence>
<dbReference type="Proteomes" id="UP001500556">
    <property type="component" value="Unassembled WGS sequence"/>
</dbReference>
<protein>
    <submittedName>
        <fullName evidence="11">Type VII secretion protein EccB</fullName>
    </submittedName>
</protein>
<evidence type="ECO:0000313" key="12">
    <source>
        <dbReference type="Proteomes" id="UP001500556"/>
    </source>
</evidence>
<gene>
    <name evidence="11" type="primary">eccB</name>
    <name evidence="11" type="ORF">GCM10025782_34900</name>
</gene>
<evidence type="ECO:0000256" key="4">
    <source>
        <dbReference type="ARBA" id="ARBA00022692"/>
    </source>
</evidence>
<keyword evidence="12" id="KW-1185">Reference proteome</keyword>
<evidence type="ECO:0000313" key="11">
    <source>
        <dbReference type="EMBL" id="GAA4732640.1"/>
    </source>
</evidence>
<dbReference type="Pfam" id="PF05108">
    <property type="entry name" value="T7SS_ESX1_EccB"/>
    <property type="match status" value="1"/>
</dbReference>
<proteinExistence type="inferred from homology"/>
<dbReference type="InterPro" id="IPR044857">
    <property type="entry name" value="T7SS_EccB_R1"/>
</dbReference>
<dbReference type="InterPro" id="IPR007795">
    <property type="entry name" value="T7SS_EccB"/>
</dbReference>
<evidence type="ECO:0000256" key="1">
    <source>
        <dbReference type="ARBA" id="ARBA00004162"/>
    </source>
</evidence>
<organism evidence="11 12">
    <name type="scientific">Pedococcus ginsenosidimutans</name>
    <dbReference type="NCBI Taxonomy" id="490570"/>
    <lineage>
        <taxon>Bacteria</taxon>
        <taxon>Bacillati</taxon>
        <taxon>Actinomycetota</taxon>
        <taxon>Actinomycetes</taxon>
        <taxon>Micrococcales</taxon>
        <taxon>Intrasporangiaceae</taxon>
        <taxon>Pedococcus</taxon>
    </lineage>
</organism>
<dbReference type="PANTHER" id="PTHR40765">
    <property type="entry name" value="ESX-2 SECRETION SYSTEM ATPASE ECCB2"/>
    <property type="match status" value="1"/>
</dbReference>
<keyword evidence="3" id="KW-1003">Cell membrane</keyword>
<dbReference type="Gene3D" id="3.30.2390.20">
    <property type="entry name" value="Type VII secretion system EccB, repeat 1 domain"/>
    <property type="match status" value="1"/>
</dbReference>
<feature type="transmembrane region" description="Helical" evidence="10">
    <location>
        <begin position="40"/>
        <end position="61"/>
    </location>
</feature>
<evidence type="ECO:0000256" key="7">
    <source>
        <dbReference type="ARBA" id="ARBA00022840"/>
    </source>
</evidence>
<dbReference type="EMBL" id="BAABLO010000013">
    <property type="protein sequence ID" value="GAA4732640.1"/>
    <property type="molecule type" value="Genomic_DNA"/>
</dbReference>
<evidence type="ECO:0000256" key="8">
    <source>
        <dbReference type="ARBA" id="ARBA00022989"/>
    </source>
</evidence>
<comment type="subcellular location">
    <subcellularLocation>
        <location evidence="1">Cell membrane</location>
        <topology evidence="1">Single-pass membrane protein</topology>
    </subcellularLocation>
</comment>
<comment type="similarity">
    <text evidence="2">Belongs to the EccB family.</text>
</comment>
<keyword evidence="8 10" id="KW-1133">Transmembrane helix</keyword>
<evidence type="ECO:0000256" key="9">
    <source>
        <dbReference type="ARBA" id="ARBA00023136"/>
    </source>
</evidence>
<keyword evidence="9 10" id="KW-0472">Membrane</keyword>
<evidence type="ECO:0000256" key="3">
    <source>
        <dbReference type="ARBA" id="ARBA00022475"/>
    </source>
</evidence>
<dbReference type="InterPro" id="IPR042485">
    <property type="entry name" value="T7SS_EccB_R3"/>
</dbReference>
<keyword evidence="4 10" id="KW-0812">Transmembrane</keyword>
<keyword evidence="7" id="KW-0067">ATP-binding</keyword>
<dbReference type="Gene3D" id="2.40.50.910">
    <property type="entry name" value="Type VII secretion system EccB, repeat 3 domain"/>
    <property type="match status" value="1"/>
</dbReference>
<keyword evidence="6" id="KW-0378">Hydrolase</keyword>
<name>A0ABP8YKB3_9MICO</name>
<sequence length="446" mass="45322">MATKKDLVEAQAFSRRRLTTAFVAGAPGGREVEPQRPLRAIVGGIAVTVLLGVAGLVTGALKPSLPNGWDDNHLVIAKKSGARYVAIKKTLYPVINTTSARLLIAAGSFDVVTVDDDKIATTPRGAAIGILGAPDSLTPSARLTRTGWVSCLAQDGATRTVVDPTAKSTAAAGSATVVTTAGGVFVVTGQTRLPVAAGAAASVLRQLRLDASTPIPAPASWTSLFPQGPTLGPLTIPDAGKALPGLPPGAVVGSVLAVKDSGETPRRYVVLPSGELALLSPFAYALYQIGTGQKIGADLQVTPAEIAALKTTDRSIVPSQWPEQLPQALDAAPCATLTSGPNTLPQTALSTAPKVEPGDGRVTEVAAGSGALVRAIGDNIINRGPVLVVDQTATAYTVEGGDDVLGRLGYSAKDVVPVPQPWVDLFRSGPTLSVAAAQGAISTGSK</sequence>
<evidence type="ECO:0000256" key="5">
    <source>
        <dbReference type="ARBA" id="ARBA00022741"/>
    </source>
</evidence>